<name>A0ABT1WJK1_9BURK</name>
<accession>A0ABT1WJK1</accession>
<keyword evidence="2" id="KW-1185">Reference proteome</keyword>
<dbReference type="InterPro" id="IPR021390">
    <property type="entry name" value="DUF3025"/>
</dbReference>
<gene>
    <name evidence="1" type="ORF">NQT62_11625</name>
</gene>
<evidence type="ECO:0000313" key="2">
    <source>
        <dbReference type="Proteomes" id="UP001204142"/>
    </source>
</evidence>
<proteinExistence type="predicted"/>
<dbReference type="RefSeq" id="WP_256764868.1">
    <property type="nucleotide sequence ID" value="NZ_JANIGO010000003.1"/>
</dbReference>
<sequence>MSPNDGLHFVPSTEHLGALAYEARCQQGSIPTRDLAHDWYNGVVWQTLPKFKRALNEAHIAESARQQAVGGNGRNARRDALTLLDESGALLLVSHPEVVQELINHDWSSLFMRHRADWGHHIHLLVFGHGLLDAMDRAHKGLCAKVLPVCVLDDADPRGLMASLRAGSFDQCWPVVDHVLAQAVTQIETPAQLCPLPVLGVPGWCSANQAHMFYADRQVFRPKPTLHGNKSFQRLALRWDGSTLSS</sequence>
<dbReference type="Proteomes" id="UP001204142">
    <property type="component" value="Unassembled WGS sequence"/>
</dbReference>
<protein>
    <submittedName>
        <fullName evidence="1">DUF3025 domain-containing protein</fullName>
    </submittedName>
</protein>
<organism evidence="1 2">
    <name type="scientific">Limnobacter humi</name>
    <dbReference type="NCBI Taxonomy" id="1778671"/>
    <lineage>
        <taxon>Bacteria</taxon>
        <taxon>Pseudomonadati</taxon>
        <taxon>Pseudomonadota</taxon>
        <taxon>Betaproteobacteria</taxon>
        <taxon>Burkholderiales</taxon>
        <taxon>Burkholderiaceae</taxon>
        <taxon>Limnobacter</taxon>
    </lineage>
</organism>
<dbReference type="EMBL" id="JANIGO010000003">
    <property type="protein sequence ID" value="MCQ8897083.1"/>
    <property type="molecule type" value="Genomic_DNA"/>
</dbReference>
<evidence type="ECO:0000313" key="1">
    <source>
        <dbReference type="EMBL" id="MCQ8897083.1"/>
    </source>
</evidence>
<reference evidence="1 2" key="1">
    <citation type="submission" date="2022-07" db="EMBL/GenBank/DDBJ databases">
        <authorList>
            <person name="Xamxidin M."/>
            <person name="Wu M."/>
        </authorList>
    </citation>
    <scope>NUCLEOTIDE SEQUENCE [LARGE SCALE GENOMIC DNA]</scope>
    <source>
        <strain evidence="1 2">NBRC 111650</strain>
    </source>
</reference>
<comment type="caution">
    <text evidence="1">The sequence shown here is derived from an EMBL/GenBank/DDBJ whole genome shotgun (WGS) entry which is preliminary data.</text>
</comment>
<dbReference type="Pfam" id="PF11227">
    <property type="entry name" value="DUF3025"/>
    <property type="match status" value="1"/>
</dbReference>